<dbReference type="RefSeq" id="WP_344260367.1">
    <property type="nucleotide sequence ID" value="NZ_BAAAMJ010000015.1"/>
</dbReference>
<dbReference type="EMBL" id="BAAAMJ010000015">
    <property type="protein sequence ID" value="GAA1909292.1"/>
    <property type="molecule type" value="Genomic_DNA"/>
</dbReference>
<dbReference type="Proteomes" id="UP001501303">
    <property type="component" value="Unassembled WGS sequence"/>
</dbReference>
<feature type="region of interest" description="Disordered" evidence="1">
    <location>
        <begin position="269"/>
        <end position="403"/>
    </location>
</feature>
<evidence type="ECO:0000313" key="4">
    <source>
        <dbReference type="Proteomes" id="UP001501303"/>
    </source>
</evidence>
<evidence type="ECO:0000256" key="1">
    <source>
        <dbReference type="SAM" id="MobiDB-lite"/>
    </source>
</evidence>
<accession>A0ABP5AEE4</accession>
<dbReference type="PANTHER" id="PTHR33824:SF7">
    <property type="entry name" value="POLYKETIDE CYCLASE_DEHYDRASE AND LIPID TRANSPORT SUPERFAMILY PROTEIN"/>
    <property type="match status" value="1"/>
</dbReference>
<dbReference type="SUPFAM" id="SSF55961">
    <property type="entry name" value="Bet v1-like"/>
    <property type="match status" value="1"/>
</dbReference>
<proteinExistence type="predicted"/>
<feature type="region of interest" description="Disordered" evidence="1">
    <location>
        <begin position="96"/>
        <end position="123"/>
    </location>
</feature>
<dbReference type="InterPro" id="IPR047137">
    <property type="entry name" value="ORF3"/>
</dbReference>
<dbReference type="InterPro" id="IPR005031">
    <property type="entry name" value="COQ10_START"/>
</dbReference>
<feature type="compositionally biased region" description="Basic and acidic residues" evidence="1">
    <location>
        <begin position="271"/>
        <end position="299"/>
    </location>
</feature>
<dbReference type="InterPro" id="IPR023393">
    <property type="entry name" value="START-like_dom_sf"/>
</dbReference>
<dbReference type="CDD" id="cd07817">
    <property type="entry name" value="SRPBCC_8"/>
    <property type="match status" value="1"/>
</dbReference>
<keyword evidence="4" id="KW-1185">Reference proteome</keyword>
<organism evidence="3 4">
    <name type="scientific">Streptomyces sodiiphilus</name>
    <dbReference type="NCBI Taxonomy" id="226217"/>
    <lineage>
        <taxon>Bacteria</taxon>
        <taxon>Bacillati</taxon>
        <taxon>Actinomycetota</taxon>
        <taxon>Actinomycetes</taxon>
        <taxon>Kitasatosporales</taxon>
        <taxon>Streptomycetaceae</taxon>
        <taxon>Streptomyces</taxon>
    </lineage>
</organism>
<gene>
    <name evidence="3" type="ORF">GCM10009716_19070</name>
</gene>
<protein>
    <recommendedName>
        <fullName evidence="2">Coenzyme Q-binding protein COQ10 START domain-containing protein</fullName>
    </recommendedName>
</protein>
<evidence type="ECO:0000259" key="2">
    <source>
        <dbReference type="Pfam" id="PF03364"/>
    </source>
</evidence>
<dbReference type="Pfam" id="PF03364">
    <property type="entry name" value="Polyketide_cyc"/>
    <property type="match status" value="1"/>
</dbReference>
<sequence length="403" mass="44505">MAKNDQGGGSSELSESMDRLRSEFKDLLGNQAQKLVEAAGGKITDFAGKLSESAEGAGALPKAGADILKGESPGKALAGAGAKTVKDKTVGKVKQAFGGGGGDGEEGGNGGGKGGKGGKSGKSGSIKVTNIVEVLDIGMPLRTVYDYWTQYQEFSDFTKGAQSVTMNDDVESDWKLKVAFSNRSWKATVQEQIPDDRIEWTSEGAKGSTRGVVTFHELTPSLTRIVVVVEYYPSGFFEKTANLWRAVGRRLRLDMKHFQRYVTLVSDEGPEGWRGEIRDGEVVRTHEEAMEEEERQKQEEEGEGEEGEEEEGAEGDEEEEEEGPEEEEEEEEGDDEGEEEGEEEGEDGEEEEEPEEEGDEDEDDEEEEEEEEEDDGDEEDWDEDEDEDEDWDEEEDDEGEEKR</sequence>
<feature type="compositionally biased region" description="Gly residues" evidence="1">
    <location>
        <begin position="97"/>
        <end position="121"/>
    </location>
</feature>
<comment type="caution">
    <text evidence="3">The sequence shown here is derived from an EMBL/GenBank/DDBJ whole genome shotgun (WGS) entry which is preliminary data.</text>
</comment>
<evidence type="ECO:0000313" key="3">
    <source>
        <dbReference type="EMBL" id="GAA1909292.1"/>
    </source>
</evidence>
<feature type="compositionally biased region" description="Acidic residues" evidence="1">
    <location>
        <begin position="300"/>
        <end position="403"/>
    </location>
</feature>
<dbReference type="Gene3D" id="3.30.530.20">
    <property type="match status" value="1"/>
</dbReference>
<name>A0ABP5AEE4_9ACTN</name>
<dbReference type="PANTHER" id="PTHR33824">
    <property type="entry name" value="POLYKETIDE CYCLASE/DEHYDRASE AND LIPID TRANSPORT SUPERFAMILY PROTEIN"/>
    <property type="match status" value="1"/>
</dbReference>
<reference evidence="4" key="1">
    <citation type="journal article" date="2019" name="Int. J. Syst. Evol. Microbiol.">
        <title>The Global Catalogue of Microorganisms (GCM) 10K type strain sequencing project: providing services to taxonomists for standard genome sequencing and annotation.</title>
        <authorList>
            <consortium name="The Broad Institute Genomics Platform"/>
            <consortium name="The Broad Institute Genome Sequencing Center for Infectious Disease"/>
            <person name="Wu L."/>
            <person name="Ma J."/>
        </authorList>
    </citation>
    <scope>NUCLEOTIDE SEQUENCE [LARGE SCALE GENOMIC DNA]</scope>
    <source>
        <strain evidence="4">JCM 13581</strain>
    </source>
</reference>
<feature type="domain" description="Coenzyme Q-binding protein COQ10 START" evidence="2">
    <location>
        <begin position="137"/>
        <end position="258"/>
    </location>
</feature>